<evidence type="ECO:0000313" key="11">
    <source>
        <dbReference type="EMBL" id="HIU48930.1"/>
    </source>
</evidence>
<comment type="caution">
    <text evidence="11">The sequence shown here is derived from an EMBL/GenBank/DDBJ whole genome shotgun (WGS) entry which is preliminary data.</text>
</comment>
<keyword evidence="5" id="KW-1003">Cell membrane</keyword>
<dbReference type="GO" id="GO:0015297">
    <property type="term" value="F:antiporter activity"/>
    <property type="evidence" value="ECO:0007669"/>
    <property type="project" value="InterPro"/>
</dbReference>
<evidence type="ECO:0000313" key="12">
    <source>
        <dbReference type="Proteomes" id="UP000824111"/>
    </source>
</evidence>
<dbReference type="GO" id="GO:0005886">
    <property type="term" value="C:plasma membrane"/>
    <property type="evidence" value="ECO:0007669"/>
    <property type="project" value="UniProtKB-SubCell"/>
</dbReference>
<dbReference type="InterPro" id="IPR002528">
    <property type="entry name" value="MATE_fam"/>
</dbReference>
<dbReference type="PIRSF" id="PIRSF006603">
    <property type="entry name" value="DinF"/>
    <property type="match status" value="1"/>
</dbReference>
<feature type="transmembrane region" description="Helical" evidence="10">
    <location>
        <begin position="363"/>
        <end position="384"/>
    </location>
</feature>
<dbReference type="PANTHER" id="PTHR43823:SF3">
    <property type="entry name" value="MULTIDRUG EXPORT PROTEIN MEPA"/>
    <property type="match status" value="1"/>
</dbReference>
<dbReference type="Proteomes" id="UP000824111">
    <property type="component" value="Unassembled WGS sequence"/>
</dbReference>
<feature type="transmembrane region" description="Helical" evidence="10">
    <location>
        <begin position="197"/>
        <end position="216"/>
    </location>
</feature>
<dbReference type="PANTHER" id="PTHR43823">
    <property type="entry name" value="SPORULATION PROTEIN YKVU"/>
    <property type="match status" value="1"/>
</dbReference>
<evidence type="ECO:0000256" key="8">
    <source>
        <dbReference type="ARBA" id="ARBA00023136"/>
    </source>
</evidence>
<organism evidence="11 12">
    <name type="scientific">Candidatus Avimonoglobus intestinipullorum</name>
    <dbReference type="NCBI Taxonomy" id="2840699"/>
    <lineage>
        <taxon>Bacteria</taxon>
        <taxon>Bacillati</taxon>
        <taxon>Bacillota</taxon>
        <taxon>Clostridia</taxon>
        <taxon>Eubacteriales</taxon>
        <taxon>Candidatus Avimonoglobus</taxon>
    </lineage>
</organism>
<feature type="transmembrane region" description="Helical" evidence="10">
    <location>
        <begin position="138"/>
        <end position="158"/>
    </location>
</feature>
<name>A0A9D1LVW9_9FIRM</name>
<evidence type="ECO:0000256" key="2">
    <source>
        <dbReference type="ARBA" id="ARBA00008417"/>
    </source>
</evidence>
<protein>
    <recommendedName>
        <fullName evidence="3">Multidrug export protein MepA</fullName>
    </recommendedName>
</protein>
<dbReference type="Pfam" id="PF01554">
    <property type="entry name" value="MatE"/>
    <property type="match status" value="2"/>
</dbReference>
<comment type="subcellular location">
    <subcellularLocation>
        <location evidence="1">Cell membrane</location>
        <topology evidence="1">Multi-pass membrane protein</topology>
    </subcellularLocation>
</comment>
<dbReference type="EMBL" id="DVND01000159">
    <property type="protein sequence ID" value="HIU48930.1"/>
    <property type="molecule type" value="Genomic_DNA"/>
</dbReference>
<keyword evidence="9" id="KW-0046">Antibiotic resistance</keyword>
<keyword evidence="8 10" id="KW-0472">Membrane</keyword>
<evidence type="ECO:0000256" key="5">
    <source>
        <dbReference type="ARBA" id="ARBA00022475"/>
    </source>
</evidence>
<evidence type="ECO:0000256" key="1">
    <source>
        <dbReference type="ARBA" id="ARBA00004651"/>
    </source>
</evidence>
<evidence type="ECO:0000256" key="7">
    <source>
        <dbReference type="ARBA" id="ARBA00022989"/>
    </source>
</evidence>
<dbReference type="CDD" id="cd13143">
    <property type="entry name" value="MATE_MepA_like"/>
    <property type="match status" value="1"/>
</dbReference>
<keyword evidence="4" id="KW-0813">Transport</keyword>
<evidence type="ECO:0000256" key="10">
    <source>
        <dbReference type="SAM" id="Phobius"/>
    </source>
</evidence>
<evidence type="ECO:0000256" key="9">
    <source>
        <dbReference type="ARBA" id="ARBA00023251"/>
    </source>
</evidence>
<gene>
    <name evidence="11" type="ORF">IAB04_06165</name>
</gene>
<proteinExistence type="inferred from homology"/>
<dbReference type="InterPro" id="IPR048279">
    <property type="entry name" value="MdtK-like"/>
</dbReference>
<dbReference type="AlphaFoldDB" id="A0A9D1LVW9"/>
<evidence type="ECO:0000256" key="6">
    <source>
        <dbReference type="ARBA" id="ARBA00022692"/>
    </source>
</evidence>
<accession>A0A9D1LVW9</accession>
<feature type="transmembrane region" description="Helical" evidence="10">
    <location>
        <begin position="170"/>
        <end position="191"/>
    </location>
</feature>
<dbReference type="InterPro" id="IPR051327">
    <property type="entry name" value="MATE_MepA_subfamily"/>
</dbReference>
<feature type="transmembrane region" description="Helical" evidence="10">
    <location>
        <begin position="320"/>
        <end position="343"/>
    </location>
</feature>
<feature type="transmembrane region" description="Helical" evidence="10">
    <location>
        <begin position="15"/>
        <end position="35"/>
    </location>
</feature>
<feature type="transmembrane region" description="Helical" evidence="10">
    <location>
        <begin position="418"/>
        <end position="441"/>
    </location>
</feature>
<dbReference type="NCBIfam" id="TIGR00797">
    <property type="entry name" value="matE"/>
    <property type="match status" value="1"/>
</dbReference>
<reference evidence="11" key="1">
    <citation type="submission" date="2020-10" db="EMBL/GenBank/DDBJ databases">
        <authorList>
            <person name="Gilroy R."/>
        </authorList>
    </citation>
    <scope>NUCLEOTIDE SEQUENCE</scope>
    <source>
        <strain evidence="11">ChiSjej4B22-9803</strain>
    </source>
</reference>
<feature type="transmembrane region" description="Helical" evidence="10">
    <location>
        <begin position="391"/>
        <end position="412"/>
    </location>
</feature>
<reference evidence="11" key="2">
    <citation type="journal article" date="2021" name="PeerJ">
        <title>Extensive microbial diversity within the chicken gut microbiome revealed by metagenomics and culture.</title>
        <authorList>
            <person name="Gilroy R."/>
            <person name="Ravi A."/>
            <person name="Getino M."/>
            <person name="Pursley I."/>
            <person name="Horton D.L."/>
            <person name="Alikhan N.F."/>
            <person name="Baker D."/>
            <person name="Gharbi K."/>
            <person name="Hall N."/>
            <person name="Watson M."/>
            <person name="Adriaenssens E.M."/>
            <person name="Foster-Nyarko E."/>
            <person name="Jarju S."/>
            <person name="Secka A."/>
            <person name="Antonio M."/>
            <person name="Oren A."/>
            <person name="Chaudhuri R.R."/>
            <person name="La Ragione R."/>
            <person name="Hildebrand F."/>
            <person name="Pallen M.J."/>
        </authorList>
    </citation>
    <scope>NUCLEOTIDE SEQUENCE</scope>
    <source>
        <strain evidence="11">ChiSjej4B22-9803</strain>
    </source>
</reference>
<evidence type="ECO:0000256" key="3">
    <source>
        <dbReference type="ARBA" id="ARBA00022106"/>
    </source>
</evidence>
<keyword evidence="7 10" id="KW-1133">Transmembrane helix</keyword>
<dbReference type="GO" id="GO:0042910">
    <property type="term" value="F:xenobiotic transmembrane transporter activity"/>
    <property type="evidence" value="ECO:0007669"/>
    <property type="project" value="InterPro"/>
</dbReference>
<feature type="transmembrane region" description="Helical" evidence="10">
    <location>
        <begin position="95"/>
        <end position="118"/>
    </location>
</feature>
<dbReference type="GO" id="GO:0046677">
    <property type="term" value="P:response to antibiotic"/>
    <property type="evidence" value="ECO:0007669"/>
    <property type="project" value="UniProtKB-KW"/>
</dbReference>
<comment type="similarity">
    <text evidence="2">Belongs to the multi antimicrobial extrusion (MATE) (TC 2.A.66.1) family. MepA subfamily.</text>
</comment>
<feature type="transmembrane region" description="Helical" evidence="10">
    <location>
        <begin position="47"/>
        <end position="74"/>
    </location>
</feature>
<keyword evidence="6 10" id="KW-0812">Transmembrane</keyword>
<dbReference type="InterPro" id="IPR045070">
    <property type="entry name" value="MATE_MepA-like"/>
</dbReference>
<sequence length="458" mass="49036">MADNNTLGTEKIGKLLLNLALPAITAQIINLLYNLVDRIYIGHIPEIGSAALTGVGVTFPIIMIVSAFSSLVGMGGAPQASIMMGRKDHRGALKVVGNCVSFLTIIAVLLTAAILIFKRDLLMLFGASENTIGYAEDYLTIYALGTIFVQYALGLNMFITCQGFAKTSMLTVLIGAVLNIILDPIFIFGFGMGVQGAALATILSQAVSAVWVVKFLCGKKTTLKIKRENLRLQKEIILPVLALGVSPFIMQSTESLLFVCLNSSLQRYGGDIAVGAMTILSSVMQLATLPLQGLTQGAQPIVSYNFGAQKLDRVKKAFQLLLLSAMAFSTAIWLGVMLLPRAFAGLFTNDTALIDYTAGSLRVYFAAGLVMGAQMACQQTFIALGNAKSSVFLALLRKVILLIPLIYILPLFLEDQVFAVFLAEPIADTLAAATTVTMFTVSFKKLMKNQKAADAATT</sequence>
<evidence type="ECO:0000256" key="4">
    <source>
        <dbReference type="ARBA" id="ARBA00022448"/>
    </source>
</evidence>